<evidence type="ECO:0008006" key="5">
    <source>
        <dbReference type="Google" id="ProtNLM"/>
    </source>
</evidence>
<dbReference type="Gene3D" id="3.40.1660.10">
    <property type="entry name" value="EreA-like (biosynthetic domain)"/>
    <property type="match status" value="1"/>
</dbReference>
<dbReference type="Pfam" id="PF05139">
    <property type="entry name" value="Erythro_esteras"/>
    <property type="match status" value="1"/>
</dbReference>
<proteinExistence type="predicted"/>
<dbReference type="PANTHER" id="PTHR31299:SF0">
    <property type="entry name" value="ESTERASE, PUTATIVE (AFU_ORTHOLOGUE AFUA_1G05850)-RELATED"/>
    <property type="match status" value="1"/>
</dbReference>
<accession>A0ABP6U8B2</accession>
<dbReference type="EMBL" id="BAAAXF010000071">
    <property type="protein sequence ID" value="GAA3502711.1"/>
    <property type="molecule type" value="Genomic_DNA"/>
</dbReference>
<dbReference type="InterPro" id="IPR007815">
    <property type="entry name" value="Emycin_Estase"/>
</dbReference>
<dbReference type="PANTHER" id="PTHR31299">
    <property type="entry name" value="ESTERASE, PUTATIVE (AFU_ORTHOLOGUE AFUA_1G05850)-RELATED"/>
    <property type="match status" value="1"/>
</dbReference>
<dbReference type="RefSeq" id="WP_345583621.1">
    <property type="nucleotide sequence ID" value="NZ_BAAAXF010000071.1"/>
</dbReference>
<evidence type="ECO:0000313" key="3">
    <source>
        <dbReference type="EMBL" id="GAA3502711.1"/>
    </source>
</evidence>
<feature type="compositionally biased region" description="Low complexity" evidence="1">
    <location>
        <begin position="516"/>
        <end position="529"/>
    </location>
</feature>
<sequence>MAPPMTRRLAAALLVWLVVVPGTVAAVPAGGGPGTSDGTPTAADDVLSALEEAARPLGTTEPSGPFEDLRPFGDAVGDAVMVGVGEAAHGSHDFVAFRHRVFRYLVERRGFRSFVLEANWSAGARLDAYLLTGRGDPVRIMSEEFQNAFLLLHSQDYLDMIRWMRAYNVAHPDDPVRFAGNDNAYAGPEVYDQVVEHVRRAHPGLLPAVTELYRGLRPTLPVGEWIRAAMTAPLDERRARAAGTGRVLALLGAREPAGKDEDHVRAVQHARAVDQVARMYAFDLTDPRAVPQAMAYRDTVMAENTLWWHRHTGHRLVLGGHNSHVYTSSSTPHLPLTQGAVLRRRLGDGYLAVGLSFDRGAVHATGQGLQNPTDDDVRRFEVEPAAAGSVEHTLDRVSHRNWYLDLRTAPSAARAWLDVSRPKREIGTDFPPPGDQVRPLRSADLMVHLHEIRPSRRLDRETAGQRPRTPGATTDPLPALKGPPVRCAPWSPPAPSTTCAPWGRWWAPPGRSAPDGSLTAAATSPPAGTGCSGARSRGRTSAPSCSKPPGASGSPSPTATTA</sequence>
<reference evidence="4" key="1">
    <citation type="journal article" date="2019" name="Int. J. Syst. Evol. Microbiol.">
        <title>The Global Catalogue of Microorganisms (GCM) 10K type strain sequencing project: providing services to taxonomists for standard genome sequencing and annotation.</title>
        <authorList>
            <consortium name="The Broad Institute Genomics Platform"/>
            <consortium name="The Broad Institute Genome Sequencing Center for Infectious Disease"/>
            <person name="Wu L."/>
            <person name="Ma J."/>
        </authorList>
    </citation>
    <scope>NUCLEOTIDE SEQUENCE [LARGE SCALE GENOMIC DNA]</scope>
    <source>
        <strain evidence="4">JCM 4816</strain>
    </source>
</reference>
<feature type="compositionally biased region" description="Basic and acidic residues" evidence="1">
    <location>
        <begin position="451"/>
        <end position="463"/>
    </location>
</feature>
<evidence type="ECO:0000313" key="4">
    <source>
        <dbReference type="Proteomes" id="UP001501455"/>
    </source>
</evidence>
<dbReference type="Proteomes" id="UP001501455">
    <property type="component" value="Unassembled WGS sequence"/>
</dbReference>
<evidence type="ECO:0000256" key="2">
    <source>
        <dbReference type="SAM" id="SignalP"/>
    </source>
</evidence>
<feature type="region of interest" description="Disordered" evidence="1">
    <location>
        <begin position="451"/>
        <end position="562"/>
    </location>
</feature>
<organism evidence="3 4">
    <name type="scientific">Streptomyces prasinosporus</name>
    <dbReference type="NCBI Taxonomy" id="68256"/>
    <lineage>
        <taxon>Bacteria</taxon>
        <taxon>Bacillati</taxon>
        <taxon>Actinomycetota</taxon>
        <taxon>Actinomycetes</taxon>
        <taxon>Kitasatosporales</taxon>
        <taxon>Streptomycetaceae</taxon>
        <taxon>Streptomyces</taxon>
        <taxon>Streptomyces albogriseolus group</taxon>
    </lineage>
</organism>
<feature type="compositionally biased region" description="Low complexity" evidence="1">
    <location>
        <begin position="541"/>
        <end position="562"/>
    </location>
</feature>
<dbReference type="Gene3D" id="1.20.1440.30">
    <property type="entry name" value="Biosynthetic Protein domain"/>
    <property type="match status" value="1"/>
</dbReference>
<evidence type="ECO:0000256" key="1">
    <source>
        <dbReference type="SAM" id="MobiDB-lite"/>
    </source>
</evidence>
<dbReference type="CDD" id="cd14728">
    <property type="entry name" value="Ere-like"/>
    <property type="match status" value="1"/>
</dbReference>
<comment type="caution">
    <text evidence="3">The sequence shown here is derived from an EMBL/GenBank/DDBJ whole genome shotgun (WGS) entry which is preliminary data.</text>
</comment>
<dbReference type="InterPro" id="IPR052036">
    <property type="entry name" value="Hydrolase/PRTase-associated"/>
</dbReference>
<feature type="signal peptide" evidence="2">
    <location>
        <begin position="1"/>
        <end position="25"/>
    </location>
</feature>
<dbReference type="SUPFAM" id="SSF159501">
    <property type="entry name" value="EreA/ChaN-like"/>
    <property type="match status" value="1"/>
</dbReference>
<gene>
    <name evidence="3" type="ORF">GCM10019016_098200</name>
</gene>
<name>A0ABP6U8B2_9ACTN</name>
<keyword evidence="2" id="KW-0732">Signal</keyword>
<keyword evidence="4" id="KW-1185">Reference proteome</keyword>
<dbReference type="Gene3D" id="3.30.1870.10">
    <property type="entry name" value="EreA-like, domain 2"/>
    <property type="match status" value="1"/>
</dbReference>
<protein>
    <recommendedName>
        <fullName evidence="5">Erythromycin esterase family protein</fullName>
    </recommendedName>
</protein>
<feature type="chain" id="PRO_5046534190" description="Erythromycin esterase family protein" evidence="2">
    <location>
        <begin position="26"/>
        <end position="562"/>
    </location>
</feature>